<comment type="caution">
    <text evidence="2">The sequence shown here is derived from an EMBL/GenBank/DDBJ whole genome shotgun (WGS) entry which is preliminary data.</text>
</comment>
<keyword evidence="3" id="KW-1185">Reference proteome</keyword>
<evidence type="ECO:0000313" key="3">
    <source>
        <dbReference type="Proteomes" id="UP001515641"/>
    </source>
</evidence>
<name>A0ABX0LD34_9NEIS</name>
<keyword evidence="1" id="KW-0472">Membrane</keyword>
<dbReference type="EMBL" id="JAAOMA010000034">
    <property type="protein sequence ID" value="NHR07439.1"/>
    <property type="molecule type" value="Genomic_DNA"/>
</dbReference>
<dbReference type="InterPro" id="IPR001387">
    <property type="entry name" value="Cro/C1-type_HTH"/>
</dbReference>
<proteinExistence type="predicted"/>
<keyword evidence="1" id="KW-0812">Transmembrane</keyword>
<dbReference type="RefSeq" id="WP_166453247.1">
    <property type="nucleotide sequence ID" value="NZ_JAAOMA010000034.1"/>
</dbReference>
<evidence type="ECO:0000256" key="1">
    <source>
        <dbReference type="SAM" id="Phobius"/>
    </source>
</evidence>
<protein>
    <submittedName>
        <fullName evidence="2">Helix-turn-helix transcriptional regulator</fullName>
    </submittedName>
</protein>
<feature type="transmembrane region" description="Helical" evidence="1">
    <location>
        <begin position="43"/>
        <end position="64"/>
    </location>
</feature>
<evidence type="ECO:0000313" key="2">
    <source>
        <dbReference type="EMBL" id="NHR07439.1"/>
    </source>
</evidence>
<gene>
    <name evidence="2" type="ORF">HA052_19800</name>
</gene>
<dbReference type="Gene3D" id="1.10.260.40">
    <property type="entry name" value="lambda repressor-like DNA-binding domains"/>
    <property type="match status" value="1"/>
</dbReference>
<dbReference type="Proteomes" id="UP001515641">
    <property type="component" value="Unassembled WGS sequence"/>
</dbReference>
<dbReference type="CDD" id="cd00093">
    <property type="entry name" value="HTH_XRE"/>
    <property type="match status" value="1"/>
</dbReference>
<keyword evidence="1" id="KW-1133">Transmembrane helix</keyword>
<dbReference type="InterPro" id="IPR010982">
    <property type="entry name" value="Lambda_DNA-bd_dom_sf"/>
</dbReference>
<reference evidence="2 3" key="1">
    <citation type="submission" date="2020-03" db="EMBL/GenBank/DDBJ databases">
        <title>Draft genome sequence of environmentally isolated cultures.</title>
        <authorList>
            <person name="Wilson H.S."/>
            <person name="De Leon M.E."/>
        </authorList>
    </citation>
    <scope>NUCLEOTIDE SEQUENCE [LARGE SCALE GENOMIC DNA]</scope>
    <source>
        <strain evidence="2 3">HSC-31F16</strain>
    </source>
</reference>
<accession>A0ABX0LD34</accession>
<organism evidence="2 3">
    <name type="scientific">Chromobacterium fluminis</name>
    <dbReference type="NCBI Taxonomy" id="3044269"/>
    <lineage>
        <taxon>Bacteria</taxon>
        <taxon>Pseudomonadati</taxon>
        <taxon>Pseudomonadota</taxon>
        <taxon>Betaproteobacteria</taxon>
        <taxon>Neisseriales</taxon>
        <taxon>Chromobacteriaceae</taxon>
        <taxon>Chromobacterium</taxon>
    </lineage>
</organism>
<sequence>MTGQEFEAAVKAAGYSQSGFARAMGVHRTTIAERYTKDEVEPYWVFALAGLIASRAAVSVSALVSKYDNSRAKMSG</sequence>